<dbReference type="Proteomes" id="UP000078228">
    <property type="component" value="Unassembled WGS sequence"/>
</dbReference>
<evidence type="ECO:0000313" key="2">
    <source>
        <dbReference type="Proteomes" id="UP000078228"/>
    </source>
</evidence>
<name>A0A198UQ33_MORCA</name>
<keyword evidence="2" id="KW-1185">Reference proteome</keyword>
<dbReference type="EMBL" id="LXHC01000001">
    <property type="protein sequence ID" value="OAU98435.1"/>
    <property type="molecule type" value="Genomic_DNA"/>
</dbReference>
<comment type="caution">
    <text evidence="1">The sequence shown here is derived from an EMBL/GenBank/DDBJ whole genome shotgun (WGS) entry which is preliminary data.</text>
</comment>
<protein>
    <submittedName>
        <fullName evidence="1">Uncharacterized protein</fullName>
    </submittedName>
</protein>
<sequence length="41" mass="4619">MYLSTLPCVHLLDGLSFFIWVSIKNDTNNDTNILFGFKGIA</sequence>
<organism evidence="1 2">
    <name type="scientific">Moraxella catarrhalis</name>
    <name type="common">Branhamella catarrhalis</name>
    <dbReference type="NCBI Taxonomy" id="480"/>
    <lineage>
        <taxon>Bacteria</taxon>
        <taxon>Pseudomonadati</taxon>
        <taxon>Pseudomonadota</taxon>
        <taxon>Gammaproteobacteria</taxon>
        <taxon>Moraxellales</taxon>
        <taxon>Moraxellaceae</taxon>
        <taxon>Moraxella</taxon>
    </lineage>
</organism>
<proteinExistence type="predicted"/>
<dbReference type="AlphaFoldDB" id="A0A198UQ33"/>
<dbReference type="PATRIC" id="fig|480.237.peg.1652"/>
<gene>
    <name evidence="1" type="ORF">AO384_0019</name>
</gene>
<reference evidence="1 2" key="1">
    <citation type="journal article" date="2016" name="Genome Biol. Evol.">
        <title>Comparative Genomic Analyses of the Moraxella catarrhalis Serosensitive and Seroresistant Lineages Demonstrate Their Independent Evolution.</title>
        <authorList>
            <person name="Earl J.P."/>
            <person name="de Vries S.P."/>
            <person name="Ahmed A."/>
            <person name="Powell E."/>
            <person name="Schultz M.P."/>
            <person name="Hermans P.W."/>
            <person name="Hill D.J."/>
            <person name="Zhou Z."/>
            <person name="Constantinidou C.I."/>
            <person name="Hu F.Z."/>
            <person name="Bootsma H.J."/>
            <person name="Ehrlich G.D."/>
        </authorList>
    </citation>
    <scope>NUCLEOTIDE SEQUENCE [LARGE SCALE GENOMIC DNA]</scope>
    <source>
        <strain evidence="1 2">Z7542</strain>
    </source>
</reference>
<evidence type="ECO:0000313" key="1">
    <source>
        <dbReference type="EMBL" id="OAU98435.1"/>
    </source>
</evidence>
<accession>A0A198UQ33</accession>